<dbReference type="Pfam" id="PF00190">
    <property type="entry name" value="Cupin_1"/>
    <property type="match status" value="1"/>
</dbReference>
<evidence type="ECO:0000256" key="20">
    <source>
        <dbReference type="PIRSR" id="PIRSR600823-4"/>
    </source>
</evidence>
<dbReference type="InterPro" id="IPR000823">
    <property type="entry name" value="Peroxidase_pln"/>
</dbReference>
<evidence type="ECO:0000256" key="15">
    <source>
        <dbReference type="ARBA" id="ARBA00023180"/>
    </source>
</evidence>
<gene>
    <name evidence="23" type="ORF">CXB51_013183</name>
</gene>
<keyword evidence="14 21" id="KW-1015">Disulfide bond</keyword>
<comment type="function">
    <text evidence="2">Removal of H(2)O(2), oxidation of toxic reductants, biosynthesis and degradation of lignin, suberization, auxin catabolism, response to environmental stresses such as wounding, pathogen attack and oxidative stress. These functions might be dependent on each isozyme/isoform in each plant tissue.</text>
</comment>
<keyword evidence="10" id="KW-0732">Signal</keyword>
<organism evidence="23 24">
    <name type="scientific">Gossypium anomalum</name>
    <dbReference type="NCBI Taxonomy" id="47600"/>
    <lineage>
        <taxon>Eukaryota</taxon>
        <taxon>Viridiplantae</taxon>
        <taxon>Streptophyta</taxon>
        <taxon>Embryophyta</taxon>
        <taxon>Tracheophyta</taxon>
        <taxon>Spermatophyta</taxon>
        <taxon>Magnoliopsida</taxon>
        <taxon>eudicotyledons</taxon>
        <taxon>Gunneridae</taxon>
        <taxon>Pentapetalae</taxon>
        <taxon>rosids</taxon>
        <taxon>malvids</taxon>
        <taxon>Malvales</taxon>
        <taxon>Malvaceae</taxon>
        <taxon>Malvoideae</taxon>
        <taxon>Gossypium</taxon>
    </lineage>
</organism>
<protein>
    <recommendedName>
        <fullName evidence="5">peroxidase</fullName>
        <ecNumber evidence="5">1.11.1.7</ecNumber>
    </recommendedName>
</protein>
<feature type="binding site" evidence="19">
    <location>
        <position position="102"/>
    </location>
    <ligand>
        <name>Ca(2+)</name>
        <dbReference type="ChEBI" id="CHEBI:29108"/>
        <label>1</label>
    </ligand>
</feature>
<evidence type="ECO:0000256" key="17">
    <source>
        <dbReference type="PIRSR" id="PIRSR600823-1"/>
    </source>
</evidence>
<feature type="disulfide bond" evidence="21">
    <location>
        <begin position="143"/>
        <end position="343"/>
    </location>
</feature>
<keyword evidence="11 19" id="KW-0106">Calcium</keyword>
<dbReference type="GO" id="GO:0046872">
    <property type="term" value="F:metal ion binding"/>
    <property type="evidence" value="ECO:0007669"/>
    <property type="project" value="UniProtKB-KW"/>
</dbReference>
<evidence type="ECO:0000259" key="22">
    <source>
        <dbReference type="PROSITE" id="PS50873"/>
    </source>
</evidence>
<feature type="binding site" description="axial binding residue" evidence="19">
    <location>
        <position position="213"/>
    </location>
    <ligand>
        <name>heme b</name>
        <dbReference type="ChEBI" id="CHEBI:60344"/>
    </ligand>
    <ligandPart>
        <name>Fe</name>
        <dbReference type="ChEBI" id="CHEBI:18248"/>
    </ligandPart>
</feature>
<evidence type="ECO:0000313" key="24">
    <source>
        <dbReference type="Proteomes" id="UP000701853"/>
    </source>
</evidence>
<dbReference type="SUPFAM" id="SSF48113">
    <property type="entry name" value="Heme-dependent peroxidases"/>
    <property type="match status" value="1"/>
</dbReference>
<dbReference type="GO" id="GO:0042744">
    <property type="term" value="P:hydrogen peroxide catabolic process"/>
    <property type="evidence" value="ECO:0007669"/>
    <property type="project" value="UniProtKB-KW"/>
</dbReference>
<keyword evidence="8" id="KW-0349">Heme</keyword>
<dbReference type="InterPro" id="IPR011051">
    <property type="entry name" value="RmlC_Cupin_sf"/>
</dbReference>
<dbReference type="PROSITE" id="PS50873">
    <property type="entry name" value="PEROXIDASE_4"/>
    <property type="match status" value="1"/>
</dbReference>
<dbReference type="Pfam" id="PF00141">
    <property type="entry name" value="peroxidase"/>
    <property type="match status" value="1"/>
</dbReference>
<feature type="binding site" evidence="19">
    <location>
        <position position="266"/>
    </location>
    <ligand>
        <name>Ca(2+)</name>
        <dbReference type="ChEBI" id="CHEBI:29108"/>
        <label>2</label>
    </ligand>
</feature>
<dbReference type="PANTHER" id="PTHR31517">
    <property type="match status" value="1"/>
</dbReference>
<keyword evidence="7" id="KW-0575">Peroxidase</keyword>
<evidence type="ECO:0000256" key="2">
    <source>
        <dbReference type="ARBA" id="ARBA00002322"/>
    </source>
</evidence>
<evidence type="ECO:0000256" key="1">
    <source>
        <dbReference type="ARBA" id="ARBA00000189"/>
    </source>
</evidence>
<dbReference type="InterPro" id="IPR019794">
    <property type="entry name" value="Peroxidases_AS"/>
</dbReference>
<dbReference type="GO" id="GO:0005576">
    <property type="term" value="C:extracellular region"/>
    <property type="evidence" value="ECO:0007669"/>
    <property type="project" value="UniProtKB-SubCell"/>
</dbReference>
<dbReference type="AlphaFoldDB" id="A0A8J6D1F4"/>
<evidence type="ECO:0000256" key="5">
    <source>
        <dbReference type="ARBA" id="ARBA00012313"/>
    </source>
</evidence>
<evidence type="ECO:0000313" key="23">
    <source>
        <dbReference type="EMBL" id="KAG8495127.1"/>
    </source>
</evidence>
<accession>A0A8J6D1F4</accession>
<dbReference type="Gene3D" id="1.10.520.10">
    <property type="match status" value="1"/>
</dbReference>
<feature type="binding site" evidence="19">
    <location>
        <position position="93"/>
    </location>
    <ligand>
        <name>Ca(2+)</name>
        <dbReference type="ChEBI" id="CHEBI:29108"/>
        <label>1</label>
    </ligand>
</feature>
<keyword evidence="6" id="KW-0964">Secreted</keyword>
<feature type="disulfide bond" evidence="21">
    <location>
        <begin position="220"/>
        <end position="252"/>
    </location>
</feature>
<reference evidence="23 24" key="1">
    <citation type="journal article" date="2021" name="bioRxiv">
        <title>The Gossypium anomalum genome as a resource for cotton improvement and evolutionary analysis of hybrid incompatibility.</title>
        <authorList>
            <person name="Grover C.E."/>
            <person name="Yuan D."/>
            <person name="Arick M.A."/>
            <person name="Miller E.R."/>
            <person name="Hu G."/>
            <person name="Peterson D.G."/>
            <person name="Wendel J.F."/>
            <person name="Udall J.A."/>
        </authorList>
    </citation>
    <scope>NUCLEOTIDE SEQUENCE [LARGE SCALE GENOMIC DNA]</scope>
    <source>
        <strain evidence="23">JFW-Udall</strain>
        <tissue evidence="23">Leaf</tissue>
    </source>
</reference>
<keyword evidence="9 19" id="KW-0479">Metal-binding</keyword>
<dbReference type="InterPro" id="IPR014710">
    <property type="entry name" value="RmlC-like_jellyroll"/>
</dbReference>
<feature type="binding site" evidence="19">
    <location>
        <position position="100"/>
    </location>
    <ligand>
        <name>Ca(2+)</name>
        <dbReference type="ChEBI" id="CHEBI:29108"/>
        <label>1</label>
    </ligand>
</feature>
<feature type="domain" description="Plant heme peroxidase family profile" evidence="22">
    <location>
        <begin position="49"/>
        <end position="347"/>
    </location>
</feature>
<dbReference type="InterPro" id="IPR019793">
    <property type="entry name" value="Peroxidases_heam-ligand_BS"/>
</dbReference>
<dbReference type="GO" id="GO:0020037">
    <property type="term" value="F:heme binding"/>
    <property type="evidence" value="ECO:0007669"/>
    <property type="project" value="InterPro"/>
</dbReference>
<dbReference type="OrthoDB" id="2113341at2759"/>
<evidence type="ECO:0000256" key="13">
    <source>
        <dbReference type="ARBA" id="ARBA00023004"/>
    </source>
</evidence>
<dbReference type="Gene3D" id="1.10.420.10">
    <property type="entry name" value="Peroxidase, domain 2"/>
    <property type="match status" value="1"/>
</dbReference>
<evidence type="ECO:0000256" key="3">
    <source>
        <dbReference type="ARBA" id="ARBA00004613"/>
    </source>
</evidence>
<comment type="caution">
    <text evidence="23">The sequence shown here is derived from an EMBL/GenBank/DDBJ whole genome shotgun (WGS) entry which is preliminary data.</text>
</comment>
<comment type="cofactor">
    <cofactor evidence="19">
        <name>heme b</name>
        <dbReference type="ChEBI" id="CHEBI:60344"/>
    </cofactor>
    <text evidence="19">Binds 1 heme b (iron(II)-protoporphyrin IX) group per subunit.</text>
</comment>
<evidence type="ECO:0000256" key="7">
    <source>
        <dbReference type="ARBA" id="ARBA00022559"/>
    </source>
</evidence>
<feature type="active site" description="Proton acceptor" evidence="17">
    <location>
        <position position="92"/>
    </location>
</feature>
<keyword evidence="16" id="KW-0376">Hydrogen peroxide</keyword>
<dbReference type="FunFam" id="1.10.520.10:FF:000006">
    <property type="entry name" value="Peroxidase"/>
    <property type="match status" value="1"/>
</dbReference>
<dbReference type="InterPro" id="IPR002016">
    <property type="entry name" value="Haem_peroxidase"/>
</dbReference>
<feature type="disulfide bond" evidence="21">
    <location>
        <begin position="59"/>
        <end position="137"/>
    </location>
</feature>
<name>A0A8J6D1F4_9ROSI</name>
<dbReference type="PRINTS" id="PR00461">
    <property type="entry name" value="PLPEROXIDASE"/>
</dbReference>
<dbReference type="SUPFAM" id="SSF51182">
    <property type="entry name" value="RmlC-like cupins"/>
    <property type="match status" value="1"/>
</dbReference>
<evidence type="ECO:0000256" key="8">
    <source>
        <dbReference type="ARBA" id="ARBA00022617"/>
    </source>
</evidence>
<feature type="site" description="Transition state stabilizer" evidence="20">
    <location>
        <position position="88"/>
    </location>
</feature>
<feature type="disulfide bond" evidence="21">
    <location>
        <begin position="94"/>
        <end position="99"/>
    </location>
</feature>
<dbReference type="InterPro" id="IPR033905">
    <property type="entry name" value="Secretory_peroxidase"/>
</dbReference>
<dbReference type="PROSITE" id="PS00435">
    <property type="entry name" value="PEROXIDASE_1"/>
    <property type="match status" value="1"/>
</dbReference>
<dbReference type="InterPro" id="IPR010255">
    <property type="entry name" value="Haem_peroxidase_sf"/>
</dbReference>
<feature type="binding site" evidence="19">
    <location>
        <position position="111"/>
    </location>
    <ligand>
        <name>Ca(2+)</name>
        <dbReference type="ChEBI" id="CHEBI:29108"/>
        <label>1</label>
    </ligand>
</feature>
<comment type="catalytic activity">
    <reaction evidence="1">
        <text>2 a phenolic donor + H2O2 = 2 a phenolic radical donor + 2 H2O</text>
        <dbReference type="Rhea" id="RHEA:56136"/>
        <dbReference type="ChEBI" id="CHEBI:15377"/>
        <dbReference type="ChEBI" id="CHEBI:16240"/>
        <dbReference type="ChEBI" id="CHEBI:139520"/>
        <dbReference type="ChEBI" id="CHEBI:139521"/>
        <dbReference type="EC" id="1.11.1.7"/>
    </reaction>
</comment>
<evidence type="ECO:0000256" key="16">
    <source>
        <dbReference type="ARBA" id="ARBA00023324"/>
    </source>
</evidence>
<sequence length="578" mass="62627">MDIFISSAFGNSQKKKEKKMKISAAVVAAAFSLAFSFILVNFTGQCDAALQQGFYKGKCNSQDVEAIVASVVKRRFNDKPRVAAGLIRLFFHDCFVNGCDASILLDGDSSEKTAPPNLSVSGYDVIDEAKGLLEEACAGVVSCADIIALAARDAVQLSGGGRYEVQTGRRDGFVSLASNVDLPSPRFSVSQSADAFAKKGIGLTDMVLLLGGHTIGFTNCSLFRDRLYNFDNTGKPDPTMDPLLVTKLRLICPRNSPADRTPVSLDQNLASTFIVDNSFYNQIRLGRGILQIDQALALDPLTKNTVASLANGNDFLARFGQAMVKLGAVDVLTDSQGEIRESCHLKNKPRSTFLFGFFRPCLRLPLRKPQMVLSGYADITSDFLAPQDVNNADGNFFTFTGMQVLVGEDFPKKFTILKASMAEVPALNRHSVSCFNQPSPHPSPTAELFFLVAGSLEPGFVDTTNKLFTQSLQAGDMFVFPKGLVHFQYNVDANNPALAVSAFGSGNAGTVTSQDSICPLNLHGHNTTQLKSENNFNVHKVFNSFNCSVGYEEQCLRQDKGHSEVPTTTSTKSLVIFT</sequence>
<dbReference type="EC" id="1.11.1.7" evidence="5"/>
<evidence type="ECO:0000256" key="9">
    <source>
        <dbReference type="ARBA" id="ARBA00022723"/>
    </source>
</evidence>
<dbReference type="FunFam" id="1.10.420.10:FF:000007">
    <property type="entry name" value="Peroxidase"/>
    <property type="match status" value="1"/>
</dbReference>
<proteinExistence type="inferred from homology"/>
<feature type="binding site" evidence="19">
    <location>
        <position position="214"/>
    </location>
    <ligand>
        <name>Ca(2+)</name>
        <dbReference type="ChEBI" id="CHEBI:29108"/>
        <label>2</label>
    </ligand>
</feature>
<dbReference type="GO" id="GO:0006979">
    <property type="term" value="P:response to oxidative stress"/>
    <property type="evidence" value="ECO:0007669"/>
    <property type="project" value="InterPro"/>
</dbReference>
<dbReference type="PROSITE" id="PS00436">
    <property type="entry name" value="PEROXIDASE_2"/>
    <property type="match status" value="1"/>
</dbReference>
<feature type="binding site" evidence="18">
    <location>
        <position position="183"/>
    </location>
    <ligand>
        <name>substrate</name>
    </ligand>
</feature>
<dbReference type="GO" id="GO:0140825">
    <property type="term" value="F:lactoperoxidase activity"/>
    <property type="evidence" value="ECO:0007669"/>
    <property type="project" value="UniProtKB-EC"/>
</dbReference>
<keyword evidence="15" id="KW-0325">Glycoprotein</keyword>
<evidence type="ECO:0000256" key="21">
    <source>
        <dbReference type="PIRSR" id="PIRSR600823-5"/>
    </source>
</evidence>
<evidence type="ECO:0000256" key="18">
    <source>
        <dbReference type="PIRSR" id="PIRSR600823-2"/>
    </source>
</evidence>
<keyword evidence="24" id="KW-1185">Reference proteome</keyword>
<dbReference type="InterPro" id="IPR006045">
    <property type="entry name" value="Cupin_1"/>
</dbReference>
<evidence type="ECO:0000256" key="4">
    <source>
        <dbReference type="ARBA" id="ARBA00006873"/>
    </source>
</evidence>
<dbReference type="CDD" id="cd00693">
    <property type="entry name" value="secretory_peroxidase"/>
    <property type="match status" value="1"/>
</dbReference>
<evidence type="ECO:0000256" key="6">
    <source>
        <dbReference type="ARBA" id="ARBA00022525"/>
    </source>
</evidence>
<dbReference type="Proteomes" id="UP000701853">
    <property type="component" value="Chromosome 5"/>
</dbReference>
<comment type="cofactor">
    <cofactor evidence="19">
        <name>Ca(2+)</name>
        <dbReference type="ChEBI" id="CHEBI:29108"/>
    </cofactor>
    <text evidence="19">Binds 2 calcium ions per subunit.</text>
</comment>
<dbReference type="SMART" id="SM00835">
    <property type="entry name" value="Cupin_1"/>
    <property type="match status" value="1"/>
</dbReference>
<evidence type="ECO:0000256" key="19">
    <source>
        <dbReference type="PIRSR" id="PIRSR600823-3"/>
    </source>
</evidence>
<evidence type="ECO:0000256" key="10">
    <source>
        <dbReference type="ARBA" id="ARBA00022729"/>
    </source>
</evidence>
<feature type="binding site" evidence="19">
    <location>
        <position position="98"/>
    </location>
    <ligand>
        <name>Ca(2+)</name>
        <dbReference type="ChEBI" id="CHEBI:29108"/>
        <label>1</label>
    </ligand>
</feature>
<keyword evidence="13 19" id="KW-0408">Iron</keyword>
<dbReference type="PANTHER" id="PTHR31517:SF59">
    <property type="entry name" value="PEROXIDASE"/>
    <property type="match status" value="1"/>
</dbReference>
<keyword evidence="12" id="KW-0560">Oxidoreductase</keyword>
<comment type="subcellular location">
    <subcellularLocation>
        <location evidence="3">Secreted</location>
    </subcellularLocation>
</comment>
<evidence type="ECO:0000256" key="14">
    <source>
        <dbReference type="ARBA" id="ARBA00023157"/>
    </source>
</evidence>
<feature type="binding site" evidence="19">
    <location>
        <position position="276"/>
    </location>
    <ligand>
        <name>Ca(2+)</name>
        <dbReference type="ChEBI" id="CHEBI:29108"/>
        <label>2</label>
    </ligand>
</feature>
<dbReference type="PRINTS" id="PR00458">
    <property type="entry name" value="PEROXIDASE"/>
</dbReference>
<dbReference type="Gene3D" id="2.60.120.10">
    <property type="entry name" value="Jelly Rolls"/>
    <property type="match status" value="1"/>
</dbReference>
<comment type="similarity">
    <text evidence="4">Belongs to the peroxidase family. Ascorbate peroxidase subfamily.</text>
</comment>
<dbReference type="EMBL" id="JAHUZN010000005">
    <property type="protein sequence ID" value="KAG8495127.1"/>
    <property type="molecule type" value="Genomic_DNA"/>
</dbReference>
<evidence type="ECO:0000256" key="12">
    <source>
        <dbReference type="ARBA" id="ARBA00023002"/>
    </source>
</evidence>
<evidence type="ECO:0000256" key="11">
    <source>
        <dbReference type="ARBA" id="ARBA00022837"/>
    </source>
</evidence>
<feature type="binding site" evidence="19">
    <location>
        <position position="96"/>
    </location>
    <ligand>
        <name>Ca(2+)</name>
        <dbReference type="ChEBI" id="CHEBI:29108"/>
        <label>1</label>
    </ligand>
</feature>